<dbReference type="SUPFAM" id="SSF52540">
    <property type="entry name" value="P-loop containing nucleoside triphosphate hydrolases"/>
    <property type="match status" value="1"/>
</dbReference>
<keyword evidence="2" id="KW-1185">Reference proteome</keyword>
<accession>A0A4R8WWI9</accession>
<organism evidence="1 2">
    <name type="scientific">Cryobacterium algoritolerans</name>
    <dbReference type="NCBI Taxonomy" id="1259184"/>
    <lineage>
        <taxon>Bacteria</taxon>
        <taxon>Bacillati</taxon>
        <taxon>Actinomycetota</taxon>
        <taxon>Actinomycetes</taxon>
        <taxon>Micrococcales</taxon>
        <taxon>Microbacteriaceae</taxon>
        <taxon>Cryobacterium</taxon>
    </lineage>
</organism>
<dbReference type="AlphaFoldDB" id="A0A4R8WWI9"/>
<proteinExistence type="predicted"/>
<dbReference type="RefSeq" id="WP_134564917.1">
    <property type="nucleotide sequence ID" value="NZ_SOFP01000010.1"/>
</dbReference>
<dbReference type="GO" id="GO:0005524">
    <property type="term" value="F:ATP binding"/>
    <property type="evidence" value="ECO:0007669"/>
    <property type="project" value="UniProtKB-KW"/>
</dbReference>
<evidence type="ECO:0000313" key="1">
    <source>
        <dbReference type="EMBL" id="TFC19722.1"/>
    </source>
</evidence>
<dbReference type="PANTHER" id="PTHR34301">
    <property type="entry name" value="DNA-BINDING PROTEIN-RELATED"/>
    <property type="match status" value="1"/>
</dbReference>
<dbReference type="OrthoDB" id="9811804at2"/>
<dbReference type="InterPro" id="IPR027417">
    <property type="entry name" value="P-loop_NTPase"/>
</dbReference>
<dbReference type="Proteomes" id="UP000298412">
    <property type="component" value="Unassembled WGS sequence"/>
</dbReference>
<dbReference type="PANTHER" id="PTHR34301:SF8">
    <property type="entry name" value="ATPASE DOMAIN-CONTAINING PROTEIN"/>
    <property type="match status" value="1"/>
</dbReference>
<protein>
    <submittedName>
        <fullName evidence="1">ATP-binding protein</fullName>
    </submittedName>
</protein>
<name>A0A4R8WWI9_9MICO</name>
<comment type="caution">
    <text evidence="1">The sequence shown here is derived from an EMBL/GenBank/DDBJ whole genome shotgun (WGS) entry which is preliminary data.</text>
</comment>
<sequence>MRDEIEEAPVSQAATNQRTVNQKALDDFKSRFVSSTRYGAAVLSLLSRSDVGVWRVEPDRDRRDRWWIHVTLPPSVEEMFDFHLELLVLYTEYERLEPRTLSLLQQRLRDMRVEPGVAFVVSLDAKASQLASRRRGELSLVTINAAELESDTRDVRSRMAAVISTVDHFDVTNPVQDPAGFYGRQVELDLLQRSLDRGQSVGIFGLRKAGKTSLMNAIQRLRLDAGHLVAKVDVSEVSSSAEFRLKILARTWGAISEDENLTATSSRKMPRLRLLTSEGEVRTDLPDIGLHWTDDLKKMLTFTDKRLELFVDEVDQAYPARSNMLTDEAEMLFQTLTQLRGLVQEASSTSSGVVLLCAGVDPALFEEPLLAHKDNLLYKLVRLLWLAPMPREDMAEMVRSLGRRMGVRVRDHQAIDLLFAEYGGHPLLTRKACSLAASNRAPEELPFELTLSRVQAALAATGQESPHQQAADVLRSFEEWFPAEAELLDLAVSPSEDDHELLAALMVDNPHALEHAIAYGLCDVELKPRIRAALY</sequence>
<gene>
    <name evidence="1" type="ORF">E3O19_01815</name>
</gene>
<reference evidence="1 2" key="1">
    <citation type="submission" date="2019-03" db="EMBL/GenBank/DDBJ databases">
        <title>Genomics of glacier-inhabiting Cryobacterium strains.</title>
        <authorList>
            <person name="Liu Q."/>
            <person name="Xin Y.-H."/>
        </authorList>
    </citation>
    <scope>NUCLEOTIDE SEQUENCE [LARGE SCALE GENOMIC DNA]</scope>
    <source>
        <strain evidence="1 2">MDT1-3</strain>
    </source>
</reference>
<evidence type="ECO:0000313" key="2">
    <source>
        <dbReference type="Proteomes" id="UP000298412"/>
    </source>
</evidence>
<dbReference type="Gene3D" id="3.40.50.300">
    <property type="entry name" value="P-loop containing nucleotide triphosphate hydrolases"/>
    <property type="match status" value="1"/>
</dbReference>
<keyword evidence="1" id="KW-0547">Nucleotide-binding</keyword>
<dbReference type="EMBL" id="SOFP01000010">
    <property type="protein sequence ID" value="TFC19722.1"/>
    <property type="molecule type" value="Genomic_DNA"/>
</dbReference>
<keyword evidence="1" id="KW-0067">ATP-binding</keyword>